<evidence type="ECO:0000313" key="1">
    <source>
        <dbReference type="EMBL" id="CEG46481.1"/>
    </source>
</evidence>
<sequence>MTNKRVFICFAVLKKESVRSKHRIMVRALVTVLRDTKVMHHVTDIRFKSSR</sequence>
<dbReference type="Proteomes" id="UP000054928">
    <property type="component" value="Unassembled WGS sequence"/>
</dbReference>
<organism evidence="1 2">
    <name type="scientific">Plasmopara halstedii</name>
    <name type="common">Downy mildew of sunflower</name>
    <dbReference type="NCBI Taxonomy" id="4781"/>
    <lineage>
        <taxon>Eukaryota</taxon>
        <taxon>Sar</taxon>
        <taxon>Stramenopiles</taxon>
        <taxon>Oomycota</taxon>
        <taxon>Peronosporomycetes</taxon>
        <taxon>Peronosporales</taxon>
        <taxon>Peronosporaceae</taxon>
        <taxon>Plasmopara</taxon>
    </lineage>
</organism>
<name>A0A0P1AVR8_PLAHL</name>
<reference evidence="2" key="1">
    <citation type="submission" date="2014-09" db="EMBL/GenBank/DDBJ databases">
        <authorList>
            <person name="Sharma Rahul"/>
            <person name="Thines Marco"/>
        </authorList>
    </citation>
    <scope>NUCLEOTIDE SEQUENCE [LARGE SCALE GENOMIC DNA]</scope>
</reference>
<evidence type="ECO:0000313" key="2">
    <source>
        <dbReference type="Proteomes" id="UP000054928"/>
    </source>
</evidence>
<keyword evidence="2" id="KW-1185">Reference proteome</keyword>
<dbReference type="GeneID" id="36397936"/>
<protein>
    <submittedName>
        <fullName evidence="1">Uncharacterized protein</fullName>
    </submittedName>
</protein>
<dbReference type="AlphaFoldDB" id="A0A0P1AVR8"/>
<proteinExistence type="predicted"/>
<dbReference type="EMBL" id="CCYD01002047">
    <property type="protein sequence ID" value="CEG46481.1"/>
    <property type="molecule type" value="Genomic_DNA"/>
</dbReference>
<accession>A0A0P1AVR8</accession>
<dbReference type="RefSeq" id="XP_024582850.1">
    <property type="nucleotide sequence ID" value="XM_024717342.1"/>
</dbReference>